<protein>
    <submittedName>
        <fullName evidence="4">Phage tail sheath protein</fullName>
    </submittedName>
</protein>
<feature type="domain" description="Tail sheath protein subtilisin-like" evidence="2">
    <location>
        <begin position="221"/>
        <end position="387"/>
    </location>
</feature>
<dbReference type="Pfam" id="PF17482">
    <property type="entry name" value="Phage_sheath_1C"/>
    <property type="match status" value="1"/>
</dbReference>
<dbReference type="PANTHER" id="PTHR35861:SF1">
    <property type="entry name" value="PHAGE TAIL SHEATH PROTEIN"/>
    <property type="match status" value="1"/>
</dbReference>
<organism evidence="4 5">
    <name type="scientific">Modicisalibacter ilicicola DSM 19980</name>
    <dbReference type="NCBI Taxonomy" id="1121942"/>
    <lineage>
        <taxon>Bacteria</taxon>
        <taxon>Pseudomonadati</taxon>
        <taxon>Pseudomonadota</taxon>
        <taxon>Gammaproteobacteria</taxon>
        <taxon>Oceanospirillales</taxon>
        <taxon>Halomonadaceae</taxon>
        <taxon>Modicisalibacter</taxon>
    </lineage>
</organism>
<dbReference type="Pfam" id="PF04984">
    <property type="entry name" value="Phage_sheath_1"/>
    <property type="match status" value="1"/>
</dbReference>
<name>A0A1M4Y303_9GAMM</name>
<dbReference type="InterPro" id="IPR020287">
    <property type="entry name" value="Tail_sheath_C"/>
</dbReference>
<proteinExistence type="inferred from homology"/>
<gene>
    <name evidence="4" type="ORF">SAMN02745148_01567</name>
</gene>
<accession>A0A1M4Y303</accession>
<feature type="domain" description="Tail sheath protein C-terminal" evidence="3">
    <location>
        <begin position="390"/>
        <end position="490"/>
    </location>
</feature>
<dbReference type="STRING" id="1121942.SAMN02745148_01567"/>
<evidence type="ECO:0000313" key="4">
    <source>
        <dbReference type="EMBL" id="SHF00204.1"/>
    </source>
</evidence>
<dbReference type="AlphaFoldDB" id="A0A1M4Y303"/>
<comment type="similarity">
    <text evidence="1">Belongs to the myoviridae tail sheath protein family.</text>
</comment>
<evidence type="ECO:0000259" key="3">
    <source>
        <dbReference type="Pfam" id="PF17482"/>
    </source>
</evidence>
<evidence type="ECO:0000259" key="2">
    <source>
        <dbReference type="Pfam" id="PF04984"/>
    </source>
</evidence>
<sequence>MAQDYHHGVRVVEINEGTRPIRTVSTAVIGLIGTAPEAAAGVAAALTLDFAAANSGVSYTAASAGTDGNAIRVRYLDPADVSQALAVSVSGKDINVRLATDIEGAITSTAAEVATAINGAPEAAALVTAAESGTGAGVVSAIGYQNLTGGQDEPLPLDTPVLVTDIYAAIGNAGEEGTLARSLDAIVKQAKTLVVVVRVAEGVDDAETKANVIGGVDPLTGKKTGMQALLAAEQRFGVKPRILGVPELDDADVTSELIAIGQKLRAFVYASAGDSKTKEEAAMYRENFGAREVMVIWPDFTGFDTVTQSTRNHSAVARALGLRAKLDNEIGWHKTLSNIAVNGVSGISQDVFWDLQDPATDAGYLNSHEVTTLINRGGYRFWGSRTCSIDPLFAFENYTRTAQVLADTIAEAHLWAVDKPMHPSPVKDIVEGINAKFRELIRLGYLLGGEAWFDEEINSPEVLKAGKLYIDYDYTPVPPLENLMLQQRITDRYLVDFADRVAAA</sequence>
<dbReference type="PANTHER" id="PTHR35861">
    <property type="match status" value="1"/>
</dbReference>
<dbReference type="InterPro" id="IPR035089">
    <property type="entry name" value="Phage_sheath_subtilisin"/>
</dbReference>
<dbReference type="InterPro" id="IPR052042">
    <property type="entry name" value="Tail_sheath_structural"/>
</dbReference>
<dbReference type="Proteomes" id="UP000184346">
    <property type="component" value="Unassembled WGS sequence"/>
</dbReference>
<reference evidence="4 5" key="1">
    <citation type="submission" date="2016-11" db="EMBL/GenBank/DDBJ databases">
        <authorList>
            <person name="Jaros S."/>
            <person name="Januszkiewicz K."/>
            <person name="Wedrychowicz H."/>
        </authorList>
    </citation>
    <scope>NUCLEOTIDE SEQUENCE [LARGE SCALE GENOMIC DNA]</scope>
    <source>
        <strain evidence="4 5">DSM 19980</strain>
    </source>
</reference>
<dbReference type="EMBL" id="FQUJ01000006">
    <property type="protein sequence ID" value="SHF00204.1"/>
    <property type="molecule type" value="Genomic_DNA"/>
</dbReference>
<keyword evidence="5" id="KW-1185">Reference proteome</keyword>
<evidence type="ECO:0000313" key="5">
    <source>
        <dbReference type="Proteomes" id="UP000184346"/>
    </source>
</evidence>
<evidence type="ECO:0000256" key="1">
    <source>
        <dbReference type="ARBA" id="ARBA00008005"/>
    </source>
</evidence>